<dbReference type="Gene3D" id="3.40.250.10">
    <property type="entry name" value="Rhodanese-like domain"/>
    <property type="match status" value="1"/>
</dbReference>
<dbReference type="PANTHER" id="PTHR43031:SF1">
    <property type="entry name" value="PYRIDINE NUCLEOTIDE-DISULPHIDE OXIDOREDUCTASE"/>
    <property type="match status" value="1"/>
</dbReference>
<dbReference type="SUPFAM" id="SSF52821">
    <property type="entry name" value="Rhodanese/Cell cycle control phosphatase"/>
    <property type="match status" value="1"/>
</dbReference>
<dbReference type="GO" id="GO:0004792">
    <property type="term" value="F:thiosulfate-cyanide sulfurtransferase activity"/>
    <property type="evidence" value="ECO:0007669"/>
    <property type="project" value="InterPro"/>
</dbReference>
<evidence type="ECO:0000313" key="3">
    <source>
        <dbReference type="Proteomes" id="UP000179076"/>
    </source>
</evidence>
<dbReference type="InterPro" id="IPR001307">
    <property type="entry name" value="Thiosulphate_STrfase_CS"/>
</dbReference>
<organism evidence="2 3">
    <name type="scientific">Candidatus Muproteobacteria bacterium RBG_16_60_9</name>
    <dbReference type="NCBI Taxonomy" id="1817755"/>
    <lineage>
        <taxon>Bacteria</taxon>
        <taxon>Pseudomonadati</taxon>
        <taxon>Pseudomonadota</taxon>
        <taxon>Candidatus Muproteobacteria</taxon>
    </lineage>
</organism>
<dbReference type="EMBL" id="MFSP01000013">
    <property type="protein sequence ID" value="OGI69843.1"/>
    <property type="molecule type" value="Genomic_DNA"/>
</dbReference>
<feature type="domain" description="Rhodanese" evidence="1">
    <location>
        <begin position="22"/>
        <end position="112"/>
    </location>
</feature>
<comment type="caution">
    <text evidence="2">The sequence shown here is derived from an EMBL/GenBank/DDBJ whole genome shotgun (WGS) entry which is preliminary data.</text>
</comment>
<dbReference type="SMART" id="SM00450">
    <property type="entry name" value="RHOD"/>
    <property type="match status" value="1"/>
</dbReference>
<dbReference type="CDD" id="cd00158">
    <property type="entry name" value="RHOD"/>
    <property type="match status" value="1"/>
</dbReference>
<reference evidence="2 3" key="1">
    <citation type="journal article" date="2016" name="Nat. Commun.">
        <title>Thousands of microbial genomes shed light on interconnected biogeochemical processes in an aquifer system.</title>
        <authorList>
            <person name="Anantharaman K."/>
            <person name="Brown C.T."/>
            <person name="Hug L.A."/>
            <person name="Sharon I."/>
            <person name="Castelle C.J."/>
            <person name="Probst A.J."/>
            <person name="Thomas B.C."/>
            <person name="Singh A."/>
            <person name="Wilkins M.J."/>
            <person name="Karaoz U."/>
            <person name="Brodie E.L."/>
            <person name="Williams K.H."/>
            <person name="Hubbard S.S."/>
            <person name="Banfield J.F."/>
        </authorList>
    </citation>
    <scope>NUCLEOTIDE SEQUENCE [LARGE SCALE GENOMIC DNA]</scope>
</reference>
<dbReference type="PROSITE" id="PS00380">
    <property type="entry name" value="RHODANESE_1"/>
    <property type="match status" value="1"/>
</dbReference>
<evidence type="ECO:0000313" key="2">
    <source>
        <dbReference type="EMBL" id="OGI69843.1"/>
    </source>
</evidence>
<dbReference type="Pfam" id="PF00581">
    <property type="entry name" value="Rhodanese"/>
    <property type="match status" value="1"/>
</dbReference>
<protein>
    <recommendedName>
        <fullName evidence="1">Rhodanese domain-containing protein</fullName>
    </recommendedName>
</protein>
<dbReference type="PANTHER" id="PTHR43031">
    <property type="entry name" value="FAD-DEPENDENT OXIDOREDUCTASE"/>
    <property type="match status" value="1"/>
</dbReference>
<proteinExistence type="predicted"/>
<dbReference type="PROSITE" id="PS50206">
    <property type="entry name" value="RHODANESE_3"/>
    <property type="match status" value="1"/>
</dbReference>
<dbReference type="InterPro" id="IPR001763">
    <property type="entry name" value="Rhodanese-like_dom"/>
</dbReference>
<dbReference type="InterPro" id="IPR036873">
    <property type="entry name" value="Rhodanese-like_dom_sf"/>
</dbReference>
<sequence>MLFAADMKNVNADALLQRTQKMDKSLLILDVRSPEEYAQGHVPGAINIPYDKIPNRIGELLAAKDKDVVLYCHSGTRAAIAAKTLKADGFEKLYHLDGDIVKWDKENRPTEK</sequence>
<name>A0A1F6VJM9_9PROT</name>
<dbReference type="Proteomes" id="UP000179076">
    <property type="component" value="Unassembled WGS sequence"/>
</dbReference>
<gene>
    <name evidence="2" type="ORF">A2W18_00060</name>
</gene>
<evidence type="ECO:0000259" key="1">
    <source>
        <dbReference type="PROSITE" id="PS50206"/>
    </source>
</evidence>
<dbReference type="AlphaFoldDB" id="A0A1F6VJM9"/>
<accession>A0A1F6VJM9</accession>
<dbReference type="InterPro" id="IPR050229">
    <property type="entry name" value="GlpE_sulfurtransferase"/>
</dbReference>